<sequence>MAARVLLIEDDPSIARFVELALEELPGHDAAAPAIQLQQAASVAQAREALAGGGWQLVISDLMLPDGSAETLLAEGFALAPGAPAWLVFSAGVHDDRHLALATRGVARTLRKPVPLLELLDTVAELLRGRAVAAPAPAPAAADDDPVQRHFGGDRVLFETFRDGCIQRFADDLAQGDAAIAGGDTAALRRVAHGLKAVLALIGHPGLAAAARLLEDAAAGGAELAGLAAAWAELAQGLVALGAARQRAQ</sequence>
<dbReference type="CDD" id="cd00156">
    <property type="entry name" value="REC"/>
    <property type="match status" value="1"/>
</dbReference>
<dbReference type="Pfam" id="PF01627">
    <property type="entry name" value="Hpt"/>
    <property type="match status" value="1"/>
</dbReference>
<dbReference type="Proteomes" id="UP001606302">
    <property type="component" value="Unassembled WGS sequence"/>
</dbReference>
<evidence type="ECO:0000313" key="4">
    <source>
        <dbReference type="EMBL" id="MFG6460168.1"/>
    </source>
</evidence>
<comment type="caution">
    <text evidence="4">The sequence shown here is derived from an EMBL/GenBank/DDBJ whole genome shotgun (WGS) entry which is preliminary data.</text>
</comment>
<keyword evidence="1" id="KW-0902">Two-component regulatory system</keyword>
<evidence type="ECO:0000256" key="1">
    <source>
        <dbReference type="ARBA" id="ARBA00023012"/>
    </source>
</evidence>
<keyword evidence="2" id="KW-0597">Phosphoprotein</keyword>
<evidence type="ECO:0000313" key="5">
    <source>
        <dbReference type="Proteomes" id="UP001606302"/>
    </source>
</evidence>
<dbReference type="InterPro" id="IPR036641">
    <property type="entry name" value="HPT_dom_sf"/>
</dbReference>
<accession>A0ABW7GDZ3</accession>
<dbReference type="PROSITE" id="PS50110">
    <property type="entry name" value="RESPONSE_REGULATORY"/>
    <property type="match status" value="1"/>
</dbReference>
<dbReference type="InterPro" id="IPR008207">
    <property type="entry name" value="Sig_transdc_His_kin_Hpt_dom"/>
</dbReference>
<name>A0ABW7GDZ3_9BURK</name>
<feature type="domain" description="Response regulatory" evidence="3">
    <location>
        <begin position="4"/>
        <end position="127"/>
    </location>
</feature>
<reference evidence="4 5" key="1">
    <citation type="submission" date="2024-08" db="EMBL/GenBank/DDBJ databases">
        <authorList>
            <person name="Lu H."/>
        </authorList>
    </citation>
    <scope>NUCLEOTIDE SEQUENCE [LARGE SCALE GENOMIC DNA]</scope>
    <source>
        <strain evidence="4 5">DXS20W</strain>
    </source>
</reference>
<dbReference type="RefSeq" id="WP_394508980.1">
    <property type="nucleotide sequence ID" value="NZ_JBIGHX010000001.1"/>
</dbReference>
<protein>
    <submittedName>
        <fullName evidence="4">Hpt domain-containing protein</fullName>
    </submittedName>
</protein>
<organism evidence="4 5">
    <name type="scientific">Pelomonas lactea</name>
    <dbReference type="NCBI Taxonomy" id="3299030"/>
    <lineage>
        <taxon>Bacteria</taxon>
        <taxon>Pseudomonadati</taxon>
        <taxon>Pseudomonadota</taxon>
        <taxon>Betaproteobacteria</taxon>
        <taxon>Burkholderiales</taxon>
        <taxon>Sphaerotilaceae</taxon>
        <taxon>Roseateles</taxon>
    </lineage>
</organism>
<dbReference type="InterPro" id="IPR001789">
    <property type="entry name" value="Sig_transdc_resp-reg_receiver"/>
</dbReference>
<dbReference type="SMART" id="SM00448">
    <property type="entry name" value="REC"/>
    <property type="match status" value="1"/>
</dbReference>
<proteinExistence type="predicted"/>
<dbReference type="Gene3D" id="1.20.120.160">
    <property type="entry name" value="HPT domain"/>
    <property type="match status" value="1"/>
</dbReference>
<dbReference type="SUPFAM" id="SSF52172">
    <property type="entry name" value="CheY-like"/>
    <property type="match status" value="1"/>
</dbReference>
<dbReference type="SUPFAM" id="SSF47226">
    <property type="entry name" value="Histidine-containing phosphotransfer domain, HPT domain"/>
    <property type="match status" value="1"/>
</dbReference>
<dbReference type="EMBL" id="JBIGHX010000001">
    <property type="protein sequence ID" value="MFG6460168.1"/>
    <property type="molecule type" value="Genomic_DNA"/>
</dbReference>
<dbReference type="InterPro" id="IPR011006">
    <property type="entry name" value="CheY-like_superfamily"/>
</dbReference>
<evidence type="ECO:0000256" key="2">
    <source>
        <dbReference type="PROSITE-ProRule" id="PRU00169"/>
    </source>
</evidence>
<dbReference type="Gene3D" id="3.40.50.2300">
    <property type="match status" value="1"/>
</dbReference>
<keyword evidence="5" id="KW-1185">Reference proteome</keyword>
<evidence type="ECO:0000259" key="3">
    <source>
        <dbReference type="PROSITE" id="PS50110"/>
    </source>
</evidence>
<feature type="modified residue" description="4-aspartylphosphate" evidence="2">
    <location>
        <position position="61"/>
    </location>
</feature>
<gene>
    <name evidence="4" type="ORF">ACG04Q_01210</name>
</gene>